<protein>
    <submittedName>
        <fullName evidence="20">SLBB domain-containing protein</fullName>
    </submittedName>
</protein>
<evidence type="ECO:0000313" key="21">
    <source>
        <dbReference type="Proteomes" id="UP000757435"/>
    </source>
</evidence>
<keyword evidence="6" id="KW-0812">Transmembrane</keyword>
<dbReference type="Pfam" id="PF02563">
    <property type="entry name" value="Poly_export"/>
    <property type="match status" value="1"/>
</dbReference>
<comment type="subcellular location">
    <subcellularLocation>
        <location evidence="1">Cell outer membrane</location>
        <topology evidence="1">Multi-pass membrane protein</topology>
    </subcellularLocation>
</comment>
<evidence type="ECO:0000256" key="13">
    <source>
        <dbReference type="ARBA" id="ARBA00023237"/>
    </source>
</evidence>
<feature type="domain" description="Polysaccharide export protein N-terminal" evidence="17">
    <location>
        <begin position="58"/>
        <end position="133"/>
    </location>
</feature>
<gene>
    <name evidence="20" type="ORF">KME15_01410</name>
</gene>
<proteinExistence type="inferred from homology"/>
<evidence type="ECO:0000256" key="11">
    <source>
        <dbReference type="ARBA" id="ARBA00023136"/>
    </source>
</evidence>
<evidence type="ECO:0000313" key="20">
    <source>
        <dbReference type="EMBL" id="MBW4657304.1"/>
    </source>
</evidence>
<evidence type="ECO:0000259" key="18">
    <source>
        <dbReference type="Pfam" id="PF10531"/>
    </source>
</evidence>
<organism evidence="20 21">
    <name type="scientific">Drouetiella hepatica Uher 2000/2452</name>
    <dbReference type="NCBI Taxonomy" id="904376"/>
    <lineage>
        <taxon>Bacteria</taxon>
        <taxon>Bacillati</taxon>
        <taxon>Cyanobacteriota</taxon>
        <taxon>Cyanophyceae</taxon>
        <taxon>Oculatellales</taxon>
        <taxon>Oculatellaceae</taxon>
        <taxon>Drouetiella</taxon>
    </lineage>
</organism>
<reference evidence="20" key="1">
    <citation type="submission" date="2021-05" db="EMBL/GenBank/DDBJ databases">
        <authorList>
            <person name="Pietrasiak N."/>
            <person name="Ward R."/>
            <person name="Stajich J.E."/>
            <person name="Kurbessoian T."/>
        </authorList>
    </citation>
    <scope>NUCLEOTIDE SEQUENCE</scope>
    <source>
        <strain evidence="20">UHER 2000/2452</strain>
    </source>
</reference>
<dbReference type="InterPro" id="IPR049712">
    <property type="entry name" value="Poly_export"/>
</dbReference>
<evidence type="ECO:0000256" key="14">
    <source>
        <dbReference type="ARBA" id="ARBA00023288"/>
    </source>
</evidence>
<dbReference type="InterPro" id="IPR003715">
    <property type="entry name" value="Poly_export_N"/>
</dbReference>
<feature type="domain" description="Soluble ligand binding" evidence="18">
    <location>
        <begin position="378"/>
        <end position="429"/>
    </location>
</feature>
<keyword evidence="9" id="KW-0406">Ion transport</keyword>
<evidence type="ECO:0000259" key="17">
    <source>
        <dbReference type="Pfam" id="PF02563"/>
    </source>
</evidence>
<feature type="region of interest" description="Disordered" evidence="15">
    <location>
        <begin position="34"/>
        <end position="53"/>
    </location>
</feature>
<keyword evidence="5" id="KW-0762">Sugar transport</keyword>
<feature type="chain" id="PRO_5036777707" evidence="16">
    <location>
        <begin position="25"/>
        <end position="490"/>
    </location>
</feature>
<dbReference type="InterPro" id="IPR054765">
    <property type="entry name" value="SLBB_dom"/>
</dbReference>
<comment type="caution">
    <text evidence="20">The sequence shown here is derived from an EMBL/GenBank/DDBJ whole genome shotgun (WGS) entry which is preliminary data.</text>
</comment>
<comment type="similarity">
    <text evidence="2">Belongs to the BexD/CtrA/VexA family.</text>
</comment>
<keyword evidence="14" id="KW-0449">Lipoprotein</keyword>
<keyword evidence="10" id="KW-0626">Porin</keyword>
<evidence type="ECO:0000256" key="7">
    <source>
        <dbReference type="ARBA" id="ARBA00022729"/>
    </source>
</evidence>
<feature type="domain" description="SLBB" evidence="19">
    <location>
        <begin position="142"/>
        <end position="225"/>
    </location>
</feature>
<evidence type="ECO:0000256" key="1">
    <source>
        <dbReference type="ARBA" id="ARBA00004571"/>
    </source>
</evidence>
<evidence type="ECO:0000256" key="2">
    <source>
        <dbReference type="ARBA" id="ARBA00009450"/>
    </source>
</evidence>
<evidence type="ECO:0000256" key="10">
    <source>
        <dbReference type="ARBA" id="ARBA00023114"/>
    </source>
</evidence>
<evidence type="ECO:0000256" key="16">
    <source>
        <dbReference type="SAM" id="SignalP"/>
    </source>
</evidence>
<dbReference type="Gene3D" id="3.10.560.10">
    <property type="entry name" value="Outer membrane lipoprotein wza domain like"/>
    <property type="match status" value="3"/>
</dbReference>
<keyword evidence="4" id="KW-1134">Transmembrane beta strand</keyword>
<accession>A0A951UL25</accession>
<dbReference type="GO" id="GO:0006811">
    <property type="term" value="P:monoatomic ion transport"/>
    <property type="evidence" value="ECO:0007669"/>
    <property type="project" value="UniProtKB-KW"/>
</dbReference>
<dbReference type="Gene3D" id="3.30.1950.10">
    <property type="entry name" value="wza like domain"/>
    <property type="match status" value="1"/>
</dbReference>
<keyword evidence="7 16" id="KW-0732">Signal</keyword>
<dbReference type="GO" id="GO:0015288">
    <property type="term" value="F:porin activity"/>
    <property type="evidence" value="ECO:0007669"/>
    <property type="project" value="UniProtKB-KW"/>
</dbReference>
<reference evidence="20" key="2">
    <citation type="journal article" date="2022" name="Microbiol. Resour. Announc.">
        <title>Metagenome Sequencing to Explore Phylogenomics of Terrestrial Cyanobacteria.</title>
        <authorList>
            <person name="Ward R.D."/>
            <person name="Stajich J.E."/>
            <person name="Johansen J.R."/>
            <person name="Huntemann M."/>
            <person name="Clum A."/>
            <person name="Foster B."/>
            <person name="Foster B."/>
            <person name="Roux S."/>
            <person name="Palaniappan K."/>
            <person name="Varghese N."/>
            <person name="Mukherjee S."/>
            <person name="Reddy T.B.K."/>
            <person name="Daum C."/>
            <person name="Copeland A."/>
            <person name="Chen I.A."/>
            <person name="Ivanova N.N."/>
            <person name="Kyrpides N.C."/>
            <person name="Shapiro N."/>
            <person name="Eloe-Fadrosh E.A."/>
            <person name="Pietrasiak N."/>
        </authorList>
    </citation>
    <scope>NUCLEOTIDE SEQUENCE</scope>
    <source>
        <strain evidence="20">UHER 2000/2452</strain>
    </source>
</reference>
<keyword evidence="3" id="KW-0813">Transport</keyword>
<dbReference type="Pfam" id="PF22461">
    <property type="entry name" value="SLBB_2"/>
    <property type="match status" value="1"/>
</dbReference>
<evidence type="ECO:0000256" key="9">
    <source>
        <dbReference type="ARBA" id="ARBA00023065"/>
    </source>
</evidence>
<dbReference type="InterPro" id="IPR019554">
    <property type="entry name" value="Soluble_ligand-bd"/>
</dbReference>
<sequence length="490" mass="52022">MPRIADWFIPPASLVGLTLLASVAASPVSGQTLPSQTLLSQSPSQPLPNPPRSAAYVQPETPYTLGAGDQISVTIFQVEQYSLASTDVLIDGTLNLPLVGKIPVAGLTLDQATAALSAAYAQFLRRPIVTLSLLTRRPIQIGIAGEVGNPGSYTIKQEATEFPTLTGLLKTAGGPTGIADVRRIQVRRPQQSGLEQVINVDLWEFIQTGDLRYDMTLRDGDRVYIPATNVNLAEAPIVAASSFAGQSDKPINIAIVGEVFRPGTYAVDGQTARTAQAGTTGETNDTGSSLPTVTRALQVAGGIKPLADIRRVQVRRLTRAGTEQTFEVNLWNLLQNGDLRQDAILQEGDTIMIPTAAQPSAAEANAIASASFSPDQIRVKVVGEVNAPGEVQIPPNTPLNQAILAAGGFNRRARSGSVELLRLNPDGTVSQQRIDIDFSQGINDAANPALRNNDVVVVRRNGLATVTDAVGDVLSPFNGVLSIFNIFRQF</sequence>
<keyword evidence="13" id="KW-0998">Cell outer membrane</keyword>
<dbReference type="GO" id="GO:0015159">
    <property type="term" value="F:polysaccharide transmembrane transporter activity"/>
    <property type="evidence" value="ECO:0007669"/>
    <property type="project" value="InterPro"/>
</dbReference>
<dbReference type="GO" id="GO:0046930">
    <property type="term" value="C:pore complex"/>
    <property type="evidence" value="ECO:0007669"/>
    <property type="project" value="UniProtKB-KW"/>
</dbReference>
<evidence type="ECO:0000259" key="19">
    <source>
        <dbReference type="Pfam" id="PF22461"/>
    </source>
</evidence>
<name>A0A951UL25_9CYAN</name>
<dbReference type="PANTHER" id="PTHR33619:SF3">
    <property type="entry name" value="POLYSACCHARIDE EXPORT PROTEIN GFCE-RELATED"/>
    <property type="match status" value="1"/>
</dbReference>
<evidence type="ECO:0000256" key="12">
    <source>
        <dbReference type="ARBA" id="ARBA00023139"/>
    </source>
</evidence>
<dbReference type="Proteomes" id="UP000757435">
    <property type="component" value="Unassembled WGS sequence"/>
</dbReference>
<keyword evidence="11" id="KW-0472">Membrane</keyword>
<dbReference type="AlphaFoldDB" id="A0A951UL25"/>
<dbReference type="PANTHER" id="PTHR33619">
    <property type="entry name" value="POLYSACCHARIDE EXPORT PROTEIN GFCE-RELATED"/>
    <property type="match status" value="1"/>
</dbReference>
<evidence type="ECO:0000256" key="6">
    <source>
        <dbReference type="ARBA" id="ARBA00022692"/>
    </source>
</evidence>
<feature type="signal peptide" evidence="16">
    <location>
        <begin position="1"/>
        <end position="24"/>
    </location>
</feature>
<keyword evidence="8" id="KW-0625">Polysaccharide transport</keyword>
<evidence type="ECO:0000256" key="4">
    <source>
        <dbReference type="ARBA" id="ARBA00022452"/>
    </source>
</evidence>
<dbReference type="Pfam" id="PF10531">
    <property type="entry name" value="SLBB"/>
    <property type="match status" value="1"/>
</dbReference>
<evidence type="ECO:0000256" key="5">
    <source>
        <dbReference type="ARBA" id="ARBA00022597"/>
    </source>
</evidence>
<evidence type="ECO:0000256" key="15">
    <source>
        <dbReference type="SAM" id="MobiDB-lite"/>
    </source>
</evidence>
<evidence type="ECO:0000256" key="3">
    <source>
        <dbReference type="ARBA" id="ARBA00022448"/>
    </source>
</evidence>
<dbReference type="EMBL" id="JAHHHD010000001">
    <property type="protein sequence ID" value="MBW4657304.1"/>
    <property type="molecule type" value="Genomic_DNA"/>
</dbReference>
<keyword evidence="12" id="KW-0564">Palmitate</keyword>
<feature type="compositionally biased region" description="Low complexity" evidence="15">
    <location>
        <begin position="34"/>
        <end position="44"/>
    </location>
</feature>
<dbReference type="GO" id="GO:0009279">
    <property type="term" value="C:cell outer membrane"/>
    <property type="evidence" value="ECO:0007669"/>
    <property type="project" value="UniProtKB-SubCell"/>
</dbReference>
<evidence type="ECO:0000256" key="8">
    <source>
        <dbReference type="ARBA" id="ARBA00023047"/>
    </source>
</evidence>